<gene>
    <name evidence="4" type="ORF">SNE25_19210</name>
</gene>
<evidence type="ECO:0000313" key="4">
    <source>
        <dbReference type="EMBL" id="WPU91450.1"/>
    </source>
</evidence>
<evidence type="ECO:0000259" key="3">
    <source>
        <dbReference type="Pfam" id="PF01370"/>
    </source>
</evidence>
<evidence type="ECO:0000256" key="1">
    <source>
        <dbReference type="ARBA" id="ARBA00023002"/>
    </source>
</evidence>
<name>A0ABZ0TJT9_9SPHI</name>
<reference evidence="4 5" key="1">
    <citation type="submission" date="2023-11" db="EMBL/GenBank/DDBJ databases">
        <title>Analysis of the Genomes of Mucilaginibacter gossypii cycad 4 and M. sabulilitoris SNA2: microbes with the potential for plant growth promotion.</title>
        <authorList>
            <person name="Hirsch A.M."/>
            <person name="Humm E."/>
            <person name="Rubbi M."/>
            <person name="Del Vecchio G."/>
            <person name="Ha S.M."/>
            <person name="Pellegrini M."/>
            <person name="Gunsalus R.P."/>
        </authorList>
    </citation>
    <scope>NUCLEOTIDE SEQUENCE [LARGE SCALE GENOMIC DNA]</scope>
    <source>
        <strain evidence="4 5">SNA2</strain>
    </source>
</reference>
<dbReference type="PANTHER" id="PTHR10366">
    <property type="entry name" value="NAD DEPENDENT EPIMERASE/DEHYDRATASE"/>
    <property type="match status" value="1"/>
</dbReference>
<dbReference type="PANTHER" id="PTHR10366:SF564">
    <property type="entry name" value="STEROL-4-ALPHA-CARBOXYLATE 3-DEHYDROGENASE, DECARBOXYLATING"/>
    <property type="match status" value="1"/>
</dbReference>
<evidence type="ECO:0000313" key="5">
    <source>
        <dbReference type="Proteomes" id="UP001324380"/>
    </source>
</evidence>
<dbReference type="Proteomes" id="UP001324380">
    <property type="component" value="Chromosome"/>
</dbReference>
<keyword evidence="5" id="KW-1185">Reference proteome</keyword>
<organism evidence="4 5">
    <name type="scientific">Mucilaginibacter sabulilitoris</name>
    <dbReference type="NCBI Taxonomy" id="1173583"/>
    <lineage>
        <taxon>Bacteria</taxon>
        <taxon>Pseudomonadati</taxon>
        <taxon>Bacteroidota</taxon>
        <taxon>Sphingobacteriia</taxon>
        <taxon>Sphingobacteriales</taxon>
        <taxon>Sphingobacteriaceae</taxon>
        <taxon>Mucilaginibacter</taxon>
    </lineage>
</organism>
<dbReference type="InterPro" id="IPR050425">
    <property type="entry name" value="NAD(P)_dehydrat-like"/>
</dbReference>
<dbReference type="Pfam" id="PF01370">
    <property type="entry name" value="Epimerase"/>
    <property type="match status" value="1"/>
</dbReference>
<feature type="domain" description="NAD-dependent epimerase/dehydratase" evidence="3">
    <location>
        <begin position="10"/>
        <end position="249"/>
    </location>
</feature>
<dbReference type="InterPro" id="IPR036291">
    <property type="entry name" value="NAD(P)-bd_dom_sf"/>
</dbReference>
<dbReference type="RefSeq" id="WP_321560616.1">
    <property type="nucleotide sequence ID" value="NZ_CP139558.1"/>
</dbReference>
<dbReference type="EMBL" id="CP139558">
    <property type="protein sequence ID" value="WPU91450.1"/>
    <property type="molecule type" value="Genomic_DNA"/>
</dbReference>
<sequence>MTDTNKGSVVLVTGGSGFVAGHCILQLLEKGYKVRATLRSLSKKDSVQNMLRTGGINSFENIEFIETDLTADKNWAEAVQGCEYVLHVASPIFLRLPKHEDEMIRPAVDGTIRVLKAARDAGVKRVVITSSFAAVGYSHTDPNTLITEKEWTDHNDKTLSAYLKSKTMAEKAAWDFMAKERGNLELTVINPMAIFGPSLCPELSSGFELLKKMLDGSMKATPKIDLGIVDVRDLANLHLRAMTDPKAKGERFLALSGGVMSLHQIAMLFKEKLGDRAKNVSTKVLPDWLVRIAALFNSQAKAIVPQLGRVRNASNQKAKTMLGWSPRTNEEAVLATAESLFRHNNISSS</sequence>
<dbReference type="SUPFAM" id="SSF51735">
    <property type="entry name" value="NAD(P)-binding Rossmann-fold domains"/>
    <property type="match status" value="1"/>
</dbReference>
<proteinExistence type="inferred from homology"/>
<dbReference type="Gene3D" id="3.40.50.720">
    <property type="entry name" value="NAD(P)-binding Rossmann-like Domain"/>
    <property type="match status" value="1"/>
</dbReference>
<dbReference type="CDD" id="cd05227">
    <property type="entry name" value="AR_SDR_e"/>
    <property type="match status" value="1"/>
</dbReference>
<keyword evidence="1" id="KW-0560">Oxidoreductase</keyword>
<accession>A0ABZ0TJT9</accession>
<evidence type="ECO:0000256" key="2">
    <source>
        <dbReference type="ARBA" id="ARBA00023445"/>
    </source>
</evidence>
<protein>
    <submittedName>
        <fullName evidence="4">Aldehyde reductase</fullName>
    </submittedName>
</protein>
<dbReference type="InterPro" id="IPR001509">
    <property type="entry name" value="Epimerase_deHydtase"/>
</dbReference>
<comment type="similarity">
    <text evidence="2">Belongs to the NAD(P)-dependent epimerase/dehydratase family. Dihydroflavonol-4-reductase subfamily.</text>
</comment>